<reference evidence="1" key="1">
    <citation type="submission" date="2021-06" db="EMBL/GenBank/DDBJ databases">
        <authorList>
            <person name="Kallberg Y."/>
            <person name="Tangrot J."/>
            <person name="Rosling A."/>
        </authorList>
    </citation>
    <scope>NUCLEOTIDE SEQUENCE</scope>
    <source>
        <strain evidence="1">CL356</strain>
    </source>
</reference>
<dbReference type="EMBL" id="CAJVPT010013521">
    <property type="protein sequence ID" value="CAG8596596.1"/>
    <property type="molecule type" value="Genomic_DNA"/>
</dbReference>
<sequence length="451" mass="50856">PYERLILTQIRLTYDRMTSLGWPSRISTSQAFRPTNIPCRILDYHLESSTDPDTKVVKKQLGATRTHLRSSDPVSDGHSIMENGHCSCQQGLSRPPPGHDGASVRLRKRVNSDQKGTKESLRHKQNDTNQTKRDNEDMLNRKDSLLKQLDKMHQRTRTKSGFSLDSRITIPSKRSAVNIKEPDEISSPISSFSSQKNDRPAVYGVDDYSDHEMEEAMASLPIPTLTGRASHTASRVLKRDIPEYSDNERPRKKLKISLDEKRDAERPPIKRINSEIIEIDPTDSSASSTQVNRDEIQRTNDFNSRRDTSQHHDFNLAPSPLSVPGSTPDKNDRNRIPSRPWKANLGESPNKGQAEPVNYDDFELDLNLFEGGEDAIGQSNPEGKYSKKGDYQIDSGRNTELESKTIVSALPIIGRQTTEDISPAKVNSDDQQIRLFGDMSFDEFFSGIEIV</sequence>
<accession>A0ACA9MJR7</accession>
<dbReference type="Proteomes" id="UP000789525">
    <property type="component" value="Unassembled WGS sequence"/>
</dbReference>
<gene>
    <name evidence="1" type="ORF">ACOLOM_LOCUS6526</name>
</gene>
<comment type="caution">
    <text evidence="1">The sequence shown here is derived from an EMBL/GenBank/DDBJ whole genome shotgun (WGS) entry which is preliminary data.</text>
</comment>
<name>A0ACA9MJR7_9GLOM</name>
<protein>
    <submittedName>
        <fullName evidence="1">2933_t:CDS:1</fullName>
    </submittedName>
</protein>
<evidence type="ECO:0000313" key="2">
    <source>
        <dbReference type="Proteomes" id="UP000789525"/>
    </source>
</evidence>
<feature type="non-terminal residue" evidence="1">
    <location>
        <position position="1"/>
    </location>
</feature>
<proteinExistence type="predicted"/>
<evidence type="ECO:0000313" key="1">
    <source>
        <dbReference type="EMBL" id="CAG8596596.1"/>
    </source>
</evidence>
<organism evidence="1 2">
    <name type="scientific">Acaulospora colombiana</name>
    <dbReference type="NCBI Taxonomy" id="27376"/>
    <lineage>
        <taxon>Eukaryota</taxon>
        <taxon>Fungi</taxon>
        <taxon>Fungi incertae sedis</taxon>
        <taxon>Mucoromycota</taxon>
        <taxon>Glomeromycotina</taxon>
        <taxon>Glomeromycetes</taxon>
        <taxon>Diversisporales</taxon>
        <taxon>Acaulosporaceae</taxon>
        <taxon>Acaulospora</taxon>
    </lineage>
</organism>
<keyword evidence="2" id="KW-1185">Reference proteome</keyword>